<name>A0A1D3KZY9_9EURY</name>
<dbReference type="GO" id="GO:0016020">
    <property type="term" value="C:membrane"/>
    <property type="evidence" value="ECO:0007669"/>
    <property type="project" value="InterPro"/>
</dbReference>
<dbReference type="InterPro" id="IPR043130">
    <property type="entry name" value="CDP-OH_PTrfase_TM_dom"/>
</dbReference>
<keyword evidence="1 2" id="KW-0808">Transferase</keyword>
<dbReference type="RefSeq" id="WP_071905925.1">
    <property type="nucleotide sequence ID" value="NZ_LT607756.1"/>
</dbReference>
<dbReference type="InterPro" id="IPR048254">
    <property type="entry name" value="CDP_ALCOHOL_P_TRANSF_CS"/>
</dbReference>
<dbReference type="STRING" id="118062.MCBB_0274"/>
<sequence length="168" mass="18821">MFKRSFIPSGISSTRFLIAPVFVFTFFKGLYSLSIIIFAFACFTDFLDGYVARKMVVTSNAGAYMDVAADFVIIMACFSAYVFVGWYDPLVLLLIITMFSLFIATSGLETPVYDPVGKYLGAFLMGMVVISLLLPQTFVRHILMISLIIFCLSSIVSRLFFFYRGLGN</sequence>
<evidence type="ECO:0000313" key="4">
    <source>
        <dbReference type="EMBL" id="SCG84856.1"/>
    </source>
</evidence>
<comment type="similarity">
    <text evidence="2">Belongs to the CDP-alcohol phosphatidyltransferase class-I family.</text>
</comment>
<keyword evidence="3" id="KW-0472">Membrane</keyword>
<proteinExistence type="inferred from homology"/>
<dbReference type="InterPro" id="IPR000462">
    <property type="entry name" value="CDP-OH_P_trans"/>
</dbReference>
<feature type="transmembrane region" description="Helical" evidence="3">
    <location>
        <begin position="119"/>
        <end position="135"/>
    </location>
</feature>
<feature type="transmembrane region" description="Helical" evidence="3">
    <location>
        <begin position="61"/>
        <end position="83"/>
    </location>
</feature>
<dbReference type="Pfam" id="PF01066">
    <property type="entry name" value="CDP-OH_P_transf"/>
    <property type="match status" value="1"/>
</dbReference>
<dbReference type="AlphaFoldDB" id="A0A1D3KZY9"/>
<dbReference type="GeneID" id="30411138"/>
<dbReference type="Gene3D" id="1.20.120.1760">
    <property type="match status" value="1"/>
</dbReference>
<dbReference type="OrthoDB" id="70063at2157"/>
<keyword evidence="5" id="KW-1185">Reference proteome</keyword>
<accession>A0A1D3KZY9</accession>
<protein>
    <submittedName>
        <fullName evidence="4">CDP-alcohol phosphatidyltransferase</fullName>
    </submittedName>
</protein>
<evidence type="ECO:0000313" key="5">
    <source>
        <dbReference type="Proteomes" id="UP000094707"/>
    </source>
</evidence>
<evidence type="ECO:0000256" key="3">
    <source>
        <dbReference type="SAM" id="Phobius"/>
    </source>
</evidence>
<dbReference type="EMBL" id="LT607756">
    <property type="protein sequence ID" value="SCG84856.1"/>
    <property type="molecule type" value="Genomic_DNA"/>
</dbReference>
<reference evidence="4 5" key="1">
    <citation type="submission" date="2016-08" db="EMBL/GenBank/DDBJ databases">
        <authorList>
            <person name="Seilhamer J.J."/>
        </authorList>
    </citation>
    <scope>NUCLEOTIDE SEQUENCE [LARGE SCALE GENOMIC DNA]</scope>
    <source>
        <strain evidence="4">Buetzberg</strain>
    </source>
</reference>
<keyword evidence="3" id="KW-0812">Transmembrane</keyword>
<evidence type="ECO:0000256" key="2">
    <source>
        <dbReference type="RuleBase" id="RU003750"/>
    </source>
</evidence>
<dbReference type="Proteomes" id="UP000094707">
    <property type="component" value="Chromosome I"/>
</dbReference>
<feature type="transmembrane region" description="Helical" evidence="3">
    <location>
        <begin position="90"/>
        <end position="107"/>
    </location>
</feature>
<evidence type="ECO:0000256" key="1">
    <source>
        <dbReference type="ARBA" id="ARBA00022679"/>
    </source>
</evidence>
<dbReference type="KEGG" id="mcub:MCBB_0274"/>
<feature type="transmembrane region" description="Helical" evidence="3">
    <location>
        <begin position="21"/>
        <end position="41"/>
    </location>
</feature>
<keyword evidence="3" id="KW-1133">Transmembrane helix</keyword>
<dbReference type="GO" id="GO:0008654">
    <property type="term" value="P:phospholipid biosynthetic process"/>
    <property type="evidence" value="ECO:0007669"/>
    <property type="project" value="InterPro"/>
</dbReference>
<dbReference type="GO" id="GO:0016780">
    <property type="term" value="F:phosphotransferase activity, for other substituted phosphate groups"/>
    <property type="evidence" value="ECO:0007669"/>
    <property type="project" value="InterPro"/>
</dbReference>
<feature type="transmembrane region" description="Helical" evidence="3">
    <location>
        <begin position="142"/>
        <end position="163"/>
    </location>
</feature>
<dbReference type="PATRIC" id="fig|129848.4.peg.278"/>
<dbReference type="PROSITE" id="PS00379">
    <property type="entry name" value="CDP_ALCOHOL_P_TRANSF"/>
    <property type="match status" value="1"/>
</dbReference>
<gene>
    <name evidence="4" type="ORF">MCBB_0274</name>
</gene>
<organism evidence="4 5">
    <name type="scientific">Methanobacterium congolense</name>
    <dbReference type="NCBI Taxonomy" id="118062"/>
    <lineage>
        <taxon>Archaea</taxon>
        <taxon>Methanobacteriati</taxon>
        <taxon>Methanobacteriota</taxon>
        <taxon>Methanomada group</taxon>
        <taxon>Methanobacteria</taxon>
        <taxon>Methanobacteriales</taxon>
        <taxon>Methanobacteriaceae</taxon>
        <taxon>Methanobacterium</taxon>
    </lineage>
</organism>